<feature type="region of interest" description="Disordered" evidence="1">
    <location>
        <begin position="130"/>
        <end position="185"/>
    </location>
</feature>
<name>A0A7C8MD44_9PLEO</name>
<keyword evidence="3" id="KW-1185">Reference proteome</keyword>
<feature type="region of interest" description="Disordered" evidence="1">
    <location>
        <begin position="1"/>
        <end position="23"/>
    </location>
</feature>
<sequence length="185" mass="21727">METPSKPEKKHVPVPHRAYKPNPIVQTRDVATQRRRDMFFRKVQNDRDNKKWQARGDQLQRLDYISDQKRWEAEKARQAPEVVDHYLDDEVLDDAMSSYTPSGTPQATDEEDYILAQEEYELQQLITSMEEEQDNQEHTSQHYGSDDEDYDQLFMECITAPDVQHHPNEMNAGYGNEDSMDMTEG</sequence>
<evidence type="ECO:0000256" key="1">
    <source>
        <dbReference type="SAM" id="MobiDB-lite"/>
    </source>
</evidence>
<evidence type="ECO:0000313" key="3">
    <source>
        <dbReference type="Proteomes" id="UP000481861"/>
    </source>
</evidence>
<reference evidence="2 3" key="1">
    <citation type="submission" date="2020-01" db="EMBL/GenBank/DDBJ databases">
        <authorList>
            <consortium name="DOE Joint Genome Institute"/>
            <person name="Haridas S."/>
            <person name="Albert R."/>
            <person name="Binder M."/>
            <person name="Bloem J."/>
            <person name="Labutti K."/>
            <person name="Salamov A."/>
            <person name="Andreopoulos B."/>
            <person name="Baker S.E."/>
            <person name="Barry K."/>
            <person name="Bills G."/>
            <person name="Bluhm B.H."/>
            <person name="Cannon C."/>
            <person name="Castanera R."/>
            <person name="Culley D.E."/>
            <person name="Daum C."/>
            <person name="Ezra D."/>
            <person name="Gonzalez J.B."/>
            <person name="Henrissat B."/>
            <person name="Kuo A."/>
            <person name="Liang C."/>
            <person name="Lipzen A."/>
            <person name="Lutzoni F."/>
            <person name="Magnuson J."/>
            <person name="Mondo S."/>
            <person name="Nolan M."/>
            <person name="Ohm R."/>
            <person name="Pangilinan J."/>
            <person name="Park H.-J.H."/>
            <person name="Ramirez L."/>
            <person name="Alfaro M."/>
            <person name="Sun H."/>
            <person name="Tritt A."/>
            <person name="Yoshinaga Y."/>
            <person name="Zwiers L.-H.L."/>
            <person name="Turgeon B.G."/>
            <person name="Goodwin S.B."/>
            <person name="Spatafora J.W."/>
            <person name="Crous P.W."/>
            <person name="Grigoriev I.V."/>
        </authorList>
    </citation>
    <scope>NUCLEOTIDE SEQUENCE [LARGE SCALE GENOMIC DNA]</scope>
    <source>
        <strain evidence="2 3">CBS 611.86</strain>
    </source>
</reference>
<organism evidence="2 3">
    <name type="scientific">Massariosphaeria phaeospora</name>
    <dbReference type="NCBI Taxonomy" id="100035"/>
    <lineage>
        <taxon>Eukaryota</taxon>
        <taxon>Fungi</taxon>
        <taxon>Dikarya</taxon>
        <taxon>Ascomycota</taxon>
        <taxon>Pezizomycotina</taxon>
        <taxon>Dothideomycetes</taxon>
        <taxon>Pleosporomycetidae</taxon>
        <taxon>Pleosporales</taxon>
        <taxon>Pleosporales incertae sedis</taxon>
        <taxon>Massariosphaeria</taxon>
    </lineage>
</organism>
<dbReference type="EMBL" id="JAADJZ010000009">
    <property type="protein sequence ID" value="KAF2872403.1"/>
    <property type="molecule type" value="Genomic_DNA"/>
</dbReference>
<protein>
    <submittedName>
        <fullName evidence="2">Uncharacterized protein</fullName>
    </submittedName>
</protein>
<dbReference type="Proteomes" id="UP000481861">
    <property type="component" value="Unassembled WGS sequence"/>
</dbReference>
<comment type="caution">
    <text evidence="2">The sequence shown here is derived from an EMBL/GenBank/DDBJ whole genome shotgun (WGS) entry which is preliminary data.</text>
</comment>
<feature type="compositionally biased region" description="Basic and acidic residues" evidence="1">
    <location>
        <begin position="1"/>
        <end position="11"/>
    </location>
</feature>
<dbReference type="AlphaFoldDB" id="A0A7C8MD44"/>
<proteinExistence type="predicted"/>
<evidence type="ECO:0000313" key="2">
    <source>
        <dbReference type="EMBL" id="KAF2872403.1"/>
    </source>
</evidence>
<accession>A0A7C8MD44</accession>
<dbReference type="OrthoDB" id="5279705at2759"/>
<gene>
    <name evidence="2" type="ORF">BDV95DRAFT_606019</name>
</gene>